<keyword evidence="2" id="KW-1133">Transmembrane helix</keyword>
<feature type="transmembrane region" description="Helical" evidence="2">
    <location>
        <begin position="31"/>
        <end position="51"/>
    </location>
</feature>
<evidence type="ECO:0000256" key="2">
    <source>
        <dbReference type="SAM" id="Phobius"/>
    </source>
</evidence>
<feature type="compositionally biased region" description="Low complexity" evidence="1">
    <location>
        <begin position="118"/>
        <end position="129"/>
    </location>
</feature>
<gene>
    <name evidence="3" type="ORF">LODBEIA_P60050</name>
</gene>
<keyword evidence="4" id="KW-1185">Reference proteome</keyword>
<dbReference type="EMBL" id="OZ022412">
    <property type="protein sequence ID" value="CAK9442262.1"/>
    <property type="molecule type" value="Genomic_DNA"/>
</dbReference>
<evidence type="ECO:0000313" key="4">
    <source>
        <dbReference type="Proteomes" id="UP001497383"/>
    </source>
</evidence>
<evidence type="ECO:0000256" key="1">
    <source>
        <dbReference type="SAM" id="MobiDB-lite"/>
    </source>
</evidence>
<keyword evidence="2" id="KW-0812">Transmembrane</keyword>
<feature type="region of interest" description="Disordered" evidence="1">
    <location>
        <begin position="94"/>
        <end position="160"/>
    </location>
</feature>
<proteinExistence type="predicted"/>
<feature type="compositionally biased region" description="Polar residues" evidence="1">
    <location>
        <begin position="147"/>
        <end position="160"/>
    </location>
</feature>
<protein>
    <submittedName>
        <fullName evidence="3">Uncharacterized protein</fullName>
    </submittedName>
</protein>
<dbReference type="RefSeq" id="XP_066832943.1">
    <property type="nucleotide sequence ID" value="XM_066976401.1"/>
</dbReference>
<accession>A0ABP0ZW45</accession>
<sequence length="160" mass="18806">MIVPAGPTVDAAKRYYYYYYTYTSPWYRLRWLLLLLLLIPLGLTIFAIWWFKKKKQRAYTKAQLDNYNNQTYYTATQQQEQAYYQNPQQYQQYYHQPHYQEQPNGSLYGEARDVPPSANEEIGEAAAGNLQRPEMSQLKGQGKDSGINVQQLSRGSSPRR</sequence>
<keyword evidence="2" id="KW-0472">Membrane</keyword>
<name>A0ABP0ZW45_9ASCO</name>
<organism evidence="3 4">
    <name type="scientific">Lodderomyces beijingensis</name>
    <dbReference type="NCBI Taxonomy" id="1775926"/>
    <lineage>
        <taxon>Eukaryota</taxon>
        <taxon>Fungi</taxon>
        <taxon>Dikarya</taxon>
        <taxon>Ascomycota</taxon>
        <taxon>Saccharomycotina</taxon>
        <taxon>Pichiomycetes</taxon>
        <taxon>Debaryomycetaceae</taxon>
        <taxon>Candida/Lodderomyces clade</taxon>
        <taxon>Lodderomyces</taxon>
    </lineage>
</organism>
<evidence type="ECO:0000313" key="3">
    <source>
        <dbReference type="EMBL" id="CAK9442262.1"/>
    </source>
</evidence>
<reference evidence="3 4" key="1">
    <citation type="submission" date="2024-03" db="EMBL/GenBank/DDBJ databases">
        <authorList>
            <person name="Brejova B."/>
        </authorList>
    </citation>
    <scope>NUCLEOTIDE SEQUENCE [LARGE SCALE GENOMIC DNA]</scope>
    <source>
        <strain evidence="3 4">CBS 14171</strain>
    </source>
</reference>
<dbReference type="Proteomes" id="UP001497383">
    <property type="component" value="Chromosome 8"/>
</dbReference>
<feature type="compositionally biased region" description="Low complexity" evidence="1">
    <location>
        <begin position="94"/>
        <end position="104"/>
    </location>
</feature>
<dbReference type="GeneID" id="92211201"/>